<evidence type="ECO:0000256" key="5">
    <source>
        <dbReference type="ARBA" id="ARBA00022475"/>
    </source>
</evidence>
<evidence type="ECO:0000256" key="7">
    <source>
        <dbReference type="ARBA" id="ARBA00022989"/>
    </source>
</evidence>
<feature type="transmembrane region" description="Helical" evidence="10">
    <location>
        <begin position="137"/>
        <end position="154"/>
    </location>
</feature>
<keyword evidence="8 10" id="KW-0472">Membrane</keyword>
<evidence type="ECO:0000256" key="3">
    <source>
        <dbReference type="ARBA" id="ARBA00022106"/>
    </source>
</evidence>
<dbReference type="Pfam" id="PF01554">
    <property type="entry name" value="MatE"/>
    <property type="match status" value="2"/>
</dbReference>
<dbReference type="EMBL" id="ASQA01000013">
    <property type="protein sequence ID" value="ETT86335.1"/>
    <property type="molecule type" value="Genomic_DNA"/>
</dbReference>
<evidence type="ECO:0000256" key="8">
    <source>
        <dbReference type="ARBA" id="ARBA00023136"/>
    </source>
</evidence>
<evidence type="ECO:0000256" key="1">
    <source>
        <dbReference type="ARBA" id="ARBA00004651"/>
    </source>
</evidence>
<dbReference type="PANTHER" id="PTHR43823:SF4">
    <property type="entry name" value="SPORULATION PROTEIN YKVU"/>
    <property type="match status" value="1"/>
</dbReference>
<feature type="transmembrane region" description="Helical" evidence="10">
    <location>
        <begin position="166"/>
        <end position="189"/>
    </location>
</feature>
<feature type="transmembrane region" description="Helical" evidence="10">
    <location>
        <begin position="414"/>
        <end position="434"/>
    </location>
</feature>
<comment type="subcellular location">
    <subcellularLocation>
        <location evidence="1">Cell membrane</location>
        <topology evidence="1">Multi-pass membrane protein</topology>
    </subcellularLocation>
</comment>
<keyword evidence="7 10" id="KW-1133">Transmembrane helix</keyword>
<dbReference type="PATRIC" id="fig|1227360.4.peg.1311"/>
<evidence type="ECO:0000313" key="11">
    <source>
        <dbReference type="EMBL" id="ETT86335.1"/>
    </source>
</evidence>
<feature type="transmembrane region" description="Helical" evidence="10">
    <location>
        <begin position="93"/>
        <end position="115"/>
    </location>
</feature>
<name>W4F0L9_9BACL</name>
<dbReference type="GO" id="GO:0005886">
    <property type="term" value="C:plasma membrane"/>
    <property type="evidence" value="ECO:0007669"/>
    <property type="project" value="UniProtKB-SubCell"/>
</dbReference>
<evidence type="ECO:0000256" key="9">
    <source>
        <dbReference type="ARBA" id="ARBA00023251"/>
    </source>
</evidence>
<feature type="transmembrane region" description="Helical" evidence="10">
    <location>
        <begin position="358"/>
        <end position="375"/>
    </location>
</feature>
<dbReference type="AlphaFoldDB" id="W4F0L9"/>
<dbReference type="NCBIfam" id="TIGR00797">
    <property type="entry name" value="matE"/>
    <property type="match status" value="1"/>
</dbReference>
<organism evidence="11 12">
    <name type="scientific">Viridibacillus arenosi FSL R5-213</name>
    <dbReference type="NCBI Taxonomy" id="1227360"/>
    <lineage>
        <taxon>Bacteria</taxon>
        <taxon>Bacillati</taxon>
        <taxon>Bacillota</taxon>
        <taxon>Bacilli</taxon>
        <taxon>Bacillales</taxon>
        <taxon>Caryophanaceae</taxon>
        <taxon>Viridibacillus</taxon>
    </lineage>
</organism>
<evidence type="ECO:0000256" key="4">
    <source>
        <dbReference type="ARBA" id="ARBA00022448"/>
    </source>
</evidence>
<feature type="transmembrane region" description="Helical" evidence="10">
    <location>
        <begin position="54"/>
        <end position="81"/>
    </location>
</feature>
<feature type="transmembrane region" description="Helical" evidence="10">
    <location>
        <begin position="195"/>
        <end position="216"/>
    </location>
</feature>
<dbReference type="GO" id="GO:0046677">
    <property type="term" value="P:response to antibiotic"/>
    <property type="evidence" value="ECO:0007669"/>
    <property type="project" value="UniProtKB-KW"/>
</dbReference>
<keyword evidence="5" id="KW-1003">Cell membrane</keyword>
<keyword evidence="6 10" id="KW-0812">Transmembrane</keyword>
<comment type="similarity">
    <text evidence="2">Belongs to the multi antimicrobial extrusion (MATE) (TC 2.A.66.1) family. MepA subfamily.</text>
</comment>
<dbReference type="GO" id="GO:0015297">
    <property type="term" value="F:antiporter activity"/>
    <property type="evidence" value="ECO:0007669"/>
    <property type="project" value="InterPro"/>
</dbReference>
<dbReference type="eggNOG" id="COG0534">
    <property type="taxonomic scope" value="Bacteria"/>
</dbReference>
<evidence type="ECO:0000256" key="10">
    <source>
        <dbReference type="SAM" id="Phobius"/>
    </source>
</evidence>
<dbReference type="PIRSF" id="PIRSF006603">
    <property type="entry name" value="DinF"/>
    <property type="match status" value="1"/>
</dbReference>
<feature type="transmembrane region" description="Helical" evidence="10">
    <location>
        <begin position="317"/>
        <end position="346"/>
    </location>
</feature>
<feature type="transmembrane region" description="Helical" evidence="10">
    <location>
        <begin position="280"/>
        <end position="305"/>
    </location>
</feature>
<protein>
    <recommendedName>
        <fullName evidence="3">Multidrug export protein MepA</fullName>
    </recommendedName>
</protein>
<proteinExistence type="inferred from homology"/>
<dbReference type="InterPro" id="IPR051327">
    <property type="entry name" value="MATE_MepA_subfamily"/>
</dbReference>
<reference evidence="11 12" key="1">
    <citation type="journal article" date="2014" name="BMC Genomics">
        <title>Genomic comparison of sporeforming bacilli isolated from milk.</title>
        <authorList>
            <person name="Moreno Switt A.I."/>
            <person name="Andrus A.D."/>
            <person name="Ranieri M.L."/>
            <person name="Orsi R.H."/>
            <person name="Ivy R."/>
            <person name="den Bakker H.C."/>
            <person name="Martin N.H."/>
            <person name="Wiedmann M."/>
            <person name="Boor K.J."/>
        </authorList>
    </citation>
    <scope>NUCLEOTIDE SEQUENCE [LARGE SCALE GENOMIC DNA]</scope>
    <source>
        <strain evidence="11 12">FSL R5-213</strain>
    </source>
</reference>
<evidence type="ECO:0000256" key="2">
    <source>
        <dbReference type="ARBA" id="ARBA00008417"/>
    </source>
</evidence>
<accession>W4F0L9</accession>
<feature type="transmembrane region" description="Helical" evidence="10">
    <location>
        <begin position="20"/>
        <end position="42"/>
    </location>
</feature>
<keyword evidence="4" id="KW-0813">Transport</keyword>
<dbReference type="RefSeq" id="WP_051448618.1">
    <property type="nucleotide sequence ID" value="NZ_ASQA01000013.1"/>
</dbReference>
<dbReference type="PANTHER" id="PTHR43823">
    <property type="entry name" value="SPORULATION PROTEIN YKVU"/>
    <property type="match status" value="1"/>
</dbReference>
<evidence type="ECO:0000313" key="12">
    <source>
        <dbReference type="Proteomes" id="UP000019062"/>
    </source>
</evidence>
<keyword evidence="9" id="KW-0046">Antibiotic resistance</keyword>
<dbReference type="Proteomes" id="UP000019062">
    <property type="component" value="Unassembled WGS sequence"/>
</dbReference>
<dbReference type="GO" id="GO:0042910">
    <property type="term" value="F:xenobiotic transmembrane transporter activity"/>
    <property type="evidence" value="ECO:0007669"/>
    <property type="project" value="InterPro"/>
</dbReference>
<dbReference type="InterPro" id="IPR048279">
    <property type="entry name" value="MdtK-like"/>
</dbReference>
<comment type="caution">
    <text evidence="11">The sequence shown here is derived from an EMBL/GenBank/DDBJ whole genome shotgun (WGS) entry which is preliminary data.</text>
</comment>
<sequence>MSDSTFKLQNNSVPKVFASYLFPSLLGMLLMSINILVDGIFVSNGIGPEALAGINIAVPIFSILLSISLWIGMGGATLYSISIGQANIAKARSIFTQSFVLAISIVGILVVFSLWKQQEIAYLFGASDEILPYVEDYLHVILLFGIVYVLENILSIFIRNDGNPKLAMFGLITTSVLNIVFNYIFIFMMDMGVAGAAYATVLSTVVGVIVLLYHFVRKESVLRFVKFSVDYKSMVEILKIGSPSFVVEGSAAIIVVAYNITFSHFVGEIGVTSYAVVNYLHVVFLMVFLGIGAALQPIVSFHFGAKLYGRLQSFLKLGLITGIGFGAAVLLIGLLFADPMIALFGVKDPEVIAFTKEGISYFFIGYLFLSFNLIMAEYYQSIKRIRLSMFIIMARSLVLFLPLLWILPNYFGSQFIWLAFPLAEGLTIIALLIVKKLFRNVLPEKELGNTVEKTIIS</sequence>
<dbReference type="CDD" id="cd13143">
    <property type="entry name" value="MATE_MepA_like"/>
    <property type="match status" value="1"/>
</dbReference>
<feature type="transmembrane region" description="Helical" evidence="10">
    <location>
        <begin position="237"/>
        <end position="260"/>
    </location>
</feature>
<evidence type="ECO:0000256" key="6">
    <source>
        <dbReference type="ARBA" id="ARBA00022692"/>
    </source>
</evidence>
<gene>
    <name evidence="11" type="ORF">C176_06472</name>
</gene>
<keyword evidence="12" id="KW-1185">Reference proteome</keyword>
<dbReference type="InterPro" id="IPR002528">
    <property type="entry name" value="MATE_fam"/>
</dbReference>
<feature type="transmembrane region" description="Helical" evidence="10">
    <location>
        <begin position="387"/>
        <end position="408"/>
    </location>
</feature>
<dbReference type="InterPro" id="IPR045070">
    <property type="entry name" value="MATE_MepA-like"/>
</dbReference>